<reference evidence="4 5" key="1">
    <citation type="submission" date="2021-06" db="EMBL/GenBank/DDBJ databases">
        <title>Sphingomonas sp. XMGL2, whole genome shotgun sequencing project.</title>
        <authorList>
            <person name="Zhao G."/>
            <person name="Shen L."/>
        </authorList>
    </citation>
    <scope>NUCLEOTIDE SEQUENCE [LARGE SCALE GENOMIC DNA]</scope>
    <source>
        <strain evidence="4 5">XMGL2</strain>
    </source>
</reference>
<dbReference type="Proteomes" id="UP000776276">
    <property type="component" value="Unassembled WGS sequence"/>
</dbReference>
<dbReference type="PANTHER" id="PTHR44196:SF1">
    <property type="entry name" value="DEHYDROGENASE_REDUCTASE SDR FAMILY MEMBER 7B"/>
    <property type="match status" value="1"/>
</dbReference>
<accession>A0ABS6BM54</accession>
<comment type="caution">
    <text evidence="4">The sequence shown here is derived from an EMBL/GenBank/DDBJ whole genome shotgun (WGS) entry which is preliminary data.</text>
</comment>
<dbReference type="PROSITE" id="PS00061">
    <property type="entry name" value="ADH_SHORT"/>
    <property type="match status" value="1"/>
</dbReference>
<evidence type="ECO:0000256" key="2">
    <source>
        <dbReference type="ARBA" id="ARBA00023002"/>
    </source>
</evidence>
<dbReference type="Pfam" id="PF00106">
    <property type="entry name" value="adh_short"/>
    <property type="match status" value="1"/>
</dbReference>
<keyword evidence="3" id="KW-1133">Transmembrane helix</keyword>
<proteinExistence type="inferred from homology"/>
<keyword evidence="2" id="KW-0560">Oxidoreductase</keyword>
<keyword evidence="5" id="KW-1185">Reference proteome</keyword>
<dbReference type="RefSeq" id="WP_216325831.1">
    <property type="nucleotide sequence ID" value="NZ_JAHKRT010000007.1"/>
</dbReference>
<keyword evidence="3" id="KW-0472">Membrane</keyword>
<organism evidence="4 5">
    <name type="scientific">Sphingomonas quercus</name>
    <dbReference type="NCBI Taxonomy" id="2842451"/>
    <lineage>
        <taxon>Bacteria</taxon>
        <taxon>Pseudomonadati</taxon>
        <taxon>Pseudomonadota</taxon>
        <taxon>Alphaproteobacteria</taxon>
        <taxon>Sphingomonadales</taxon>
        <taxon>Sphingomonadaceae</taxon>
        <taxon>Sphingomonas</taxon>
    </lineage>
</organism>
<dbReference type="PANTHER" id="PTHR44196">
    <property type="entry name" value="DEHYDROGENASE/REDUCTASE SDR FAMILY MEMBER 7B"/>
    <property type="match status" value="1"/>
</dbReference>
<dbReference type="EMBL" id="JAHKRT010000007">
    <property type="protein sequence ID" value="MBU3078851.1"/>
    <property type="molecule type" value="Genomic_DNA"/>
</dbReference>
<dbReference type="InterPro" id="IPR020904">
    <property type="entry name" value="Sc_DH/Rdtase_CS"/>
</dbReference>
<gene>
    <name evidence="4" type="ORF">KOF26_13335</name>
</gene>
<comment type="similarity">
    <text evidence="1">Belongs to the short-chain dehydrogenases/reductases (SDR) family.</text>
</comment>
<keyword evidence="3" id="KW-0812">Transmembrane</keyword>
<protein>
    <submittedName>
        <fullName evidence="4">SDR family oxidoreductase</fullName>
    </submittedName>
</protein>
<dbReference type="NCBIfam" id="NF004792">
    <property type="entry name" value="PRK06139.1"/>
    <property type="match status" value="1"/>
</dbReference>
<feature type="transmembrane region" description="Helical" evidence="3">
    <location>
        <begin position="299"/>
        <end position="319"/>
    </location>
</feature>
<dbReference type="InterPro" id="IPR002347">
    <property type="entry name" value="SDR_fam"/>
</dbReference>
<evidence type="ECO:0000313" key="5">
    <source>
        <dbReference type="Proteomes" id="UP000776276"/>
    </source>
</evidence>
<sequence>MADNRTRTAVITGASSGIGQATAEAFAARGWNLILAARSRDDLETVASACRAAGVQVLVVPTDVGDATAVQALAAAAQSFAGRIDLWFSNVGVGAVGRFLDVPIETHDRIIRSNLIGHMNDAHAVLPIFIGQGEGVLVNMISVGGFTAAPFATSYSASKFGLRGFTEALRPELAEHPRVHVCDVYPSFVDTPAIRHAGNYTGKALSAPPPLLDPRTVAEAVVRLADHPRPSVILGTATWAARLGHALSPALNANAIRLVFERYFAAAASAPATDGNVMAPPGDGAHIDGGLRTPPARRAGLAAAALVASLAAGGLFLAVRRQRSRRED</sequence>
<evidence type="ECO:0000313" key="4">
    <source>
        <dbReference type="EMBL" id="MBU3078851.1"/>
    </source>
</evidence>
<evidence type="ECO:0000256" key="3">
    <source>
        <dbReference type="SAM" id="Phobius"/>
    </source>
</evidence>
<name>A0ABS6BM54_9SPHN</name>
<evidence type="ECO:0000256" key="1">
    <source>
        <dbReference type="ARBA" id="ARBA00006484"/>
    </source>
</evidence>